<dbReference type="AlphaFoldDB" id="V6IXN1"/>
<dbReference type="GO" id="GO:0003700">
    <property type="term" value="F:DNA-binding transcription factor activity"/>
    <property type="evidence" value="ECO:0007669"/>
    <property type="project" value="InterPro"/>
</dbReference>
<dbReference type="PROSITE" id="PS50995">
    <property type="entry name" value="HTH_MARR_2"/>
    <property type="match status" value="1"/>
</dbReference>
<dbReference type="SMART" id="SM00347">
    <property type="entry name" value="HTH_MARR"/>
    <property type="match status" value="1"/>
</dbReference>
<gene>
    <name evidence="3" type="ORF">P343_11725</name>
</gene>
<dbReference type="Gene3D" id="1.10.10.10">
    <property type="entry name" value="Winged helix-like DNA-binding domain superfamily/Winged helix DNA-binding domain"/>
    <property type="match status" value="1"/>
</dbReference>
<organism evidence="3 4">
    <name type="scientific">Sporolactobacillus laevolacticus DSM 442</name>
    <dbReference type="NCBI Taxonomy" id="1395513"/>
    <lineage>
        <taxon>Bacteria</taxon>
        <taxon>Bacillati</taxon>
        <taxon>Bacillota</taxon>
        <taxon>Bacilli</taxon>
        <taxon>Bacillales</taxon>
        <taxon>Sporolactobacillaceae</taxon>
        <taxon>Sporolactobacillus</taxon>
    </lineage>
</organism>
<accession>V6IXN1</accession>
<evidence type="ECO:0000313" key="4">
    <source>
        <dbReference type="Proteomes" id="UP000018296"/>
    </source>
</evidence>
<dbReference type="InterPro" id="IPR036390">
    <property type="entry name" value="WH_DNA-bd_sf"/>
</dbReference>
<dbReference type="PANTHER" id="PTHR33164">
    <property type="entry name" value="TRANSCRIPTIONAL REGULATOR, MARR FAMILY"/>
    <property type="match status" value="1"/>
</dbReference>
<keyword evidence="4" id="KW-1185">Reference proteome</keyword>
<dbReference type="GO" id="GO:0006950">
    <property type="term" value="P:response to stress"/>
    <property type="evidence" value="ECO:0007669"/>
    <property type="project" value="TreeGrafter"/>
</dbReference>
<keyword evidence="1" id="KW-0238">DNA-binding</keyword>
<name>V6IXN1_9BACL</name>
<dbReference type="STRING" id="1395513.P343_11725"/>
<feature type="domain" description="HTH marR-type" evidence="2">
    <location>
        <begin position="10"/>
        <end position="144"/>
    </location>
</feature>
<proteinExistence type="predicted"/>
<dbReference type="GO" id="GO:0003677">
    <property type="term" value="F:DNA binding"/>
    <property type="evidence" value="ECO:0007669"/>
    <property type="project" value="UniProtKB-KW"/>
</dbReference>
<protein>
    <submittedName>
        <fullName evidence="3">MarR family transcriptional regulator</fullName>
    </submittedName>
</protein>
<dbReference type="InterPro" id="IPR039422">
    <property type="entry name" value="MarR/SlyA-like"/>
</dbReference>
<dbReference type="PATRIC" id="fig|1395513.3.peg.2373"/>
<dbReference type="EMBL" id="AWTC01000011">
    <property type="protein sequence ID" value="EST11431.1"/>
    <property type="molecule type" value="Genomic_DNA"/>
</dbReference>
<dbReference type="PANTHER" id="PTHR33164:SF58">
    <property type="entry name" value="DNA-BINDING TRANSCRIPTIONAL REPRESSOR SCOC"/>
    <property type="match status" value="1"/>
</dbReference>
<dbReference type="SUPFAM" id="SSF46785">
    <property type="entry name" value="Winged helix' DNA-binding domain"/>
    <property type="match status" value="1"/>
</dbReference>
<dbReference type="Proteomes" id="UP000018296">
    <property type="component" value="Unassembled WGS sequence"/>
</dbReference>
<dbReference type="InterPro" id="IPR036388">
    <property type="entry name" value="WH-like_DNA-bd_sf"/>
</dbReference>
<evidence type="ECO:0000256" key="1">
    <source>
        <dbReference type="ARBA" id="ARBA00023125"/>
    </source>
</evidence>
<reference evidence="3 4" key="1">
    <citation type="journal article" date="2013" name="Genome Announc.">
        <title>Genome Sequence of Sporolactobacillus laevolacticus DSM442, an Efficient Polymer-Grade D-Lactate Producer from Agricultural Waste Cottonseed as a Nitrogen Source.</title>
        <authorList>
            <person name="Wang H."/>
            <person name="Wang L."/>
            <person name="Ju J."/>
            <person name="Yu B."/>
            <person name="Ma Y."/>
        </authorList>
    </citation>
    <scope>NUCLEOTIDE SEQUENCE [LARGE SCALE GENOMIC DNA]</scope>
    <source>
        <strain evidence="3 4">DSM 442</strain>
    </source>
</reference>
<comment type="caution">
    <text evidence="3">The sequence shown here is derived from an EMBL/GenBank/DDBJ whole genome shotgun (WGS) entry which is preliminary data.</text>
</comment>
<dbReference type="OrthoDB" id="1644269at2"/>
<dbReference type="eggNOG" id="COG1846">
    <property type="taxonomic scope" value="Bacteria"/>
</dbReference>
<dbReference type="RefSeq" id="WP_023510589.1">
    <property type="nucleotide sequence ID" value="NZ_AWTC01000011.1"/>
</dbReference>
<sequence>MNKLDVMSDQQFLFGFIFVAANRIDTLLQREFKAFDVTTKQWFLSIVIDNLFDEPPTIKEAAKAMGSSHQNVKQIALKLEQKGLLILEKDKNDARVTRLKLTERSFDFWGKLREEGSEFTQALFKNVSKEDLSTARKVMQKVMTNMNAMDQEEQEQ</sequence>
<dbReference type="InterPro" id="IPR000835">
    <property type="entry name" value="HTH_MarR-typ"/>
</dbReference>
<evidence type="ECO:0000313" key="3">
    <source>
        <dbReference type="EMBL" id="EST11431.1"/>
    </source>
</evidence>
<evidence type="ECO:0000259" key="2">
    <source>
        <dbReference type="PROSITE" id="PS50995"/>
    </source>
</evidence>